<evidence type="ECO:0000313" key="4">
    <source>
        <dbReference type="Proteomes" id="UP000429181"/>
    </source>
</evidence>
<dbReference type="Ensembl" id="ENSBIXT00000012739.1">
    <property type="protein sequence ID" value="ENSBIXP00000002018.1"/>
    <property type="gene ID" value="ENSBIXG00000008557.1"/>
</dbReference>
<name>A0A4W2C6V7_BOBOX</name>
<accession>A0A4W2C6V7</accession>
<dbReference type="OMA" id="FFPFCEM"/>
<dbReference type="GeneTree" id="ENSGT00960000187059"/>
<dbReference type="Ensembl" id="ENSBIXT00005011200.1">
    <property type="protein sequence ID" value="ENSBIXP00005002970.1"/>
    <property type="gene ID" value="ENSBIXG00005009211.1"/>
</dbReference>
<keyword evidence="1" id="KW-1133">Transmembrane helix</keyword>
<sequence length="93" mass="10726">INFTLMVSMGHTTTMASATPAPRPHSSPRVLSSRPWVSRMWLLRNSNVPNPVSSQFLQLSQNNVFLLPHIFLLVSVFLELFSYYFFPFCEMVF</sequence>
<dbReference type="AlphaFoldDB" id="A0A4W2C6V7"/>
<reference evidence="2" key="2">
    <citation type="submission" date="2025-05" db="UniProtKB">
        <authorList>
            <consortium name="Ensembl"/>
        </authorList>
    </citation>
    <scope>IDENTIFICATION</scope>
</reference>
<evidence type="ECO:0000256" key="1">
    <source>
        <dbReference type="SAM" id="Phobius"/>
    </source>
</evidence>
<dbReference type="Proteomes" id="UP000314981">
    <property type="component" value="Chromosome 29"/>
</dbReference>
<keyword evidence="3" id="KW-1185">Reference proteome</keyword>
<protein>
    <submittedName>
        <fullName evidence="2">Uncharacterized protein</fullName>
    </submittedName>
</protein>
<evidence type="ECO:0000313" key="3">
    <source>
        <dbReference type="Proteomes" id="UP000314981"/>
    </source>
</evidence>
<evidence type="ECO:0000313" key="2">
    <source>
        <dbReference type="Ensembl" id="ENSBIXP00000002018.1"/>
    </source>
</evidence>
<dbReference type="Proteomes" id="UP000429181">
    <property type="component" value="Chromosome 29"/>
</dbReference>
<reference evidence="3 4" key="1">
    <citation type="submission" date="2018-11" db="EMBL/GenBank/DDBJ databases">
        <title>Haplotype-resolved cattle genomes.</title>
        <authorList>
            <person name="Low W.Y."/>
            <person name="Tearle R."/>
            <person name="Bickhart D.M."/>
            <person name="Rosen B.D."/>
            <person name="Koren S."/>
            <person name="Rhie A."/>
            <person name="Hiendleder S."/>
            <person name="Phillippy A.M."/>
            <person name="Smith T.P.L."/>
            <person name="Williams J.L."/>
        </authorList>
    </citation>
    <scope>NUCLEOTIDE SEQUENCE [LARGE SCALE GENOMIC DNA]</scope>
</reference>
<proteinExistence type="predicted"/>
<organism evidence="2 3">
    <name type="scientific">Bos indicus x Bos taurus</name>
    <name type="common">Hybrid cattle</name>
    <dbReference type="NCBI Taxonomy" id="30522"/>
    <lineage>
        <taxon>Eukaryota</taxon>
        <taxon>Metazoa</taxon>
        <taxon>Chordata</taxon>
        <taxon>Craniata</taxon>
        <taxon>Vertebrata</taxon>
        <taxon>Euteleostomi</taxon>
        <taxon>Mammalia</taxon>
        <taxon>Eutheria</taxon>
        <taxon>Laurasiatheria</taxon>
        <taxon>Artiodactyla</taxon>
        <taxon>Ruminantia</taxon>
        <taxon>Pecora</taxon>
        <taxon>Bovidae</taxon>
        <taxon>Bovinae</taxon>
        <taxon>Bos</taxon>
    </lineage>
</organism>
<feature type="transmembrane region" description="Helical" evidence="1">
    <location>
        <begin position="64"/>
        <end position="86"/>
    </location>
</feature>
<keyword evidence="1" id="KW-0472">Membrane</keyword>
<keyword evidence="1" id="KW-0812">Transmembrane</keyword>